<dbReference type="EMBL" id="ML976615">
    <property type="protein sequence ID" value="KAF1847858.1"/>
    <property type="molecule type" value="Genomic_DNA"/>
</dbReference>
<dbReference type="Proteomes" id="UP000800039">
    <property type="component" value="Unassembled WGS sequence"/>
</dbReference>
<feature type="compositionally biased region" description="Polar residues" evidence="1">
    <location>
        <begin position="24"/>
        <end position="58"/>
    </location>
</feature>
<accession>A0A9P4GK95</accession>
<dbReference type="RefSeq" id="XP_040790421.1">
    <property type="nucleotide sequence ID" value="XM_040932905.1"/>
</dbReference>
<evidence type="ECO:0000256" key="1">
    <source>
        <dbReference type="SAM" id="MobiDB-lite"/>
    </source>
</evidence>
<protein>
    <submittedName>
        <fullName evidence="2">Uncharacterized protein</fullName>
    </submittedName>
</protein>
<feature type="region of interest" description="Disordered" evidence="1">
    <location>
        <begin position="1"/>
        <end position="58"/>
    </location>
</feature>
<gene>
    <name evidence="2" type="ORF">K460DRAFT_363876</name>
</gene>
<sequence length="58" mass="6511">MKRVDRGATNRRKPAPSPNVLPPTFNNQTTLNTDQKTLEQSQSTKEASQHINHQPTSL</sequence>
<comment type="caution">
    <text evidence="2">The sequence shown here is derived from an EMBL/GenBank/DDBJ whole genome shotgun (WGS) entry which is preliminary data.</text>
</comment>
<name>A0A9P4GK95_9PLEO</name>
<proteinExistence type="predicted"/>
<keyword evidence="3" id="KW-1185">Reference proteome</keyword>
<dbReference type="GeneID" id="63850156"/>
<dbReference type="AlphaFoldDB" id="A0A9P4GK95"/>
<reference evidence="2" key="1">
    <citation type="submission" date="2020-01" db="EMBL/GenBank/DDBJ databases">
        <authorList>
            <consortium name="DOE Joint Genome Institute"/>
            <person name="Haridas S."/>
            <person name="Albert R."/>
            <person name="Binder M."/>
            <person name="Bloem J."/>
            <person name="Labutti K."/>
            <person name="Salamov A."/>
            <person name="Andreopoulos B."/>
            <person name="Baker S.E."/>
            <person name="Barry K."/>
            <person name="Bills G."/>
            <person name="Bluhm B.H."/>
            <person name="Cannon C."/>
            <person name="Castanera R."/>
            <person name="Culley D.E."/>
            <person name="Daum C."/>
            <person name="Ezra D."/>
            <person name="Gonzalez J.B."/>
            <person name="Henrissat B."/>
            <person name="Kuo A."/>
            <person name="Liang C."/>
            <person name="Lipzen A."/>
            <person name="Lutzoni F."/>
            <person name="Magnuson J."/>
            <person name="Mondo S."/>
            <person name="Nolan M."/>
            <person name="Ohm R."/>
            <person name="Pangilinan J."/>
            <person name="Park H.-J."/>
            <person name="Ramirez L."/>
            <person name="Alfaro M."/>
            <person name="Sun H."/>
            <person name="Tritt A."/>
            <person name="Yoshinaga Y."/>
            <person name="Zwiers L.-H."/>
            <person name="Turgeon B.G."/>
            <person name="Goodwin S.B."/>
            <person name="Spatafora J.W."/>
            <person name="Crous P.W."/>
            <person name="Grigoriev I.V."/>
        </authorList>
    </citation>
    <scope>NUCLEOTIDE SEQUENCE</scope>
    <source>
        <strain evidence="2">CBS 394.84</strain>
    </source>
</reference>
<evidence type="ECO:0000313" key="2">
    <source>
        <dbReference type="EMBL" id="KAF1847858.1"/>
    </source>
</evidence>
<evidence type="ECO:0000313" key="3">
    <source>
        <dbReference type="Proteomes" id="UP000800039"/>
    </source>
</evidence>
<organism evidence="2 3">
    <name type="scientific">Cucurbitaria berberidis CBS 394.84</name>
    <dbReference type="NCBI Taxonomy" id="1168544"/>
    <lineage>
        <taxon>Eukaryota</taxon>
        <taxon>Fungi</taxon>
        <taxon>Dikarya</taxon>
        <taxon>Ascomycota</taxon>
        <taxon>Pezizomycotina</taxon>
        <taxon>Dothideomycetes</taxon>
        <taxon>Pleosporomycetidae</taxon>
        <taxon>Pleosporales</taxon>
        <taxon>Pleosporineae</taxon>
        <taxon>Cucurbitariaceae</taxon>
        <taxon>Cucurbitaria</taxon>
    </lineage>
</organism>